<name>A0A2Z7D7R5_9LAMI</name>
<feature type="region of interest" description="Disordered" evidence="1">
    <location>
        <begin position="1"/>
        <end position="88"/>
    </location>
</feature>
<gene>
    <name evidence="2" type="ORF">F511_19072</name>
</gene>
<accession>A0A2Z7D7R5</accession>
<sequence>MRSVVASHGPGSNPRGPNKTLEEISRHDIAGALPERRPAGGGATRKIARQPRTTSRQARRTAAPTAALSAQPSSHHHRPACCSSGRDVAQPVRITSPIKRAAAAGLHRETTPILGATKRPPRTISAHPGARDQRPANAQPRAKTTRTSTTMRGQRAWNRAISARWGAAVRGGA</sequence>
<keyword evidence="2" id="KW-0418">Kinase</keyword>
<organism evidence="2 3">
    <name type="scientific">Dorcoceras hygrometricum</name>
    <dbReference type="NCBI Taxonomy" id="472368"/>
    <lineage>
        <taxon>Eukaryota</taxon>
        <taxon>Viridiplantae</taxon>
        <taxon>Streptophyta</taxon>
        <taxon>Embryophyta</taxon>
        <taxon>Tracheophyta</taxon>
        <taxon>Spermatophyta</taxon>
        <taxon>Magnoliopsida</taxon>
        <taxon>eudicotyledons</taxon>
        <taxon>Gunneridae</taxon>
        <taxon>Pentapetalae</taxon>
        <taxon>asterids</taxon>
        <taxon>lamiids</taxon>
        <taxon>Lamiales</taxon>
        <taxon>Gesneriaceae</taxon>
        <taxon>Didymocarpoideae</taxon>
        <taxon>Trichosporeae</taxon>
        <taxon>Loxocarpinae</taxon>
        <taxon>Dorcoceras</taxon>
    </lineage>
</organism>
<dbReference type="GO" id="GO:0016301">
    <property type="term" value="F:kinase activity"/>
    <property type="evidence" value="ECO:0007669"/>
    <property type="project" value="UniProtKB-KW"/>
</dbReference>
<feature type="region of interest" description="Disordered" evidence="1">
    <location>
        <begin position="114"/>
        <end position="153"/>
    </location>
</feature>
<feature type="compositionally biased region" description="Basic and acidic residues" evidence="1">
    <location>
        <begin position="20"/>
        <end position="38"/>
    </location>
</feature>
<reference evidence="2 3" key="1">
    <citation type="journal article" date="2015" name="Proc. Natl. Acad. Sci. U.S.A.">
        <title>The resurrection genome of Boea hygrometrica: A blueprint for survival of dehydration.</title>
        <authorList>
            <person name="Xiao L."/>
            <person name="Yang G."/>
            <person name="Zhang L."/>
            <person name="Yang X."/>
            <person name="Zhao S."/>
            <person name="Ji Z."/>
            <person name="Zhou Q."/>
            <person name="Hu M."/>
            <person name="Wang Y."/>
            <person name="Chen M."/>
            <person name="Xu Y."/>
            <person name="Jin H."/>
            <person name="Xiao X."/>
            <person name="Hu G."/>
            <person name="Bao F."/>
            <person name="Hu Y."/>
            <person name="Wan P."/>
            <person name="Li L."/>
            <person name="Deng X."/>
            <person name="Kuang T."/>
            <person name="Xiang C."/>
            <person name="Zhu J.K."/>
            <person name="Oliver M.J."/>
            <person name="He Y."/>
        </authorList>
    </citation>
    <scope>NUCLEOTIDE SEQUENCE [LARGE SCALE GENOMIC DNA]</scope>
    <source>
        <strain evidence="3">cv. XS01</strain>
    </source>
</reference>
<protein>
    <submittedName>
        <fullName evidence="2">Serine/threonine-protein kinase sepA-like</fullName>
    </submittedName>
</protein>
<dbReference type="AlphaFoldDB" id="A0A2Z7D7R5"/>
<keyword evidence="3" id="KW-1185">Reference proteome</keyword>
<proteinExistence type="predicted"/>
<feature type="compositionally biased region" description="Low complexity" evidence="1">
    <location>
        <begin position="50"/>
        <end position="73"/>
    </location>
</feature>
<keyword evidence="2" id="KW-0808">Transferase</keyword>
<dbReference type="EMBL" id="KQ990535">
    <property type="protein sequence ID" value="KZV53126.1"/>
    <property type="molecule type" value="Genomic_DNA"/>
</dbReference>
<evidence type="ECO:0000313" key="3">
    <source>
        <dbReference type="Proteomes" id="UP000250235"/>
    </source>
</evidence>
<dbReference type="Proteomes" id="UP000250235">
    <property type="component" value="Unassembled WGS sequence"/>
</dbReference>
<evidence type="ECO:0000256" key="1">
    <source>
        <dbReference type="SAM" id="MobiDB-lite"/>
    </source>
</evidence>
<evidence type="ECO:0000313" key="2">
    <source>
        <dbReference type="EMBL" id="KZV53126.1"/>
    </source>
</evidence>